<dbReference type="EC" id="5.4.99.12" evidence="4"/>
<dbReference type="NCBIfam" id="TIGR00071">
    <property type="entry name" value="hisT_truA"/>
    <property type="match status" value="1"/>
</dbReference>
<feature type="binding site" evidence="4 6">
    <location>
        <position position="110"/>
    </location>
    <ligand>
        <name>substrate</name>
    </ligand>
</feature>
<evidence type="ECO:0000256" key="6">
    <source>
        <dbReference type="PIRSR" id="PIRSR001430-2"/>
    </source>
</evidence>
<feature type="domain" description="Pseudouridine synthase I TruA alpha/beta" evidence="8">
    <location>
        <begin position="8"/>
        <end position="104"/>
    </location>
</feature>
<dbReference type="PANTHER" id="PTHR11142">
    <property type="entry name" value="PSEUDOURIDYLATE SYNTHASE"/>
    <property type="match status" value="1"/>
</dbReference>
<organism evidence="9 10">
    <name type="scientific">Candidatus Eubacterium faecale</name>
    <dbReference type="NCBI Taxonomy" id="2838568"/>
    <lineage>
        <taxon>Bacteria</taxon>
        <taxon>Bacillati</taxon>
        <taxon>Bacillota</taxon>
        <taxon>Clostridia</taxon>
        <taxon>Eubacteriales</taxon>
        <taxon>Eubacteriaceae</taxon>
        <taxon>Eubacterium</taxon>
    </lineage>
</organism>
<dbReference type="GO" id="GO:0003723">
    <property type="term" value="F:RNA binding"/>
    <property type="evidence" value="ECO:0007669"/>
    <property type="project" value="InterPro"/>
</dbReference>
<reference evidence="9" key="1">
    <citation type="journal article" date="2021" name="PeerJ">
        <title>Extensive microbial diversity within the chicken gut microbiome revealed by metagenomics and culture.</title>
        <authorList>
            <person name="Gilroy R."/>
            <person name="Ravi A."/>
            <person name="Getino M."/>
            <person name="Pursley I."/>
            <person name="Horton D.L."/>
            <person name="Alikhan N.F."/>
            <person name="Baker D."/>
            <person name="Gharbi K."/>
            <person name="Hall N."/>
            <person name="Watson M."/>
            <person name="Adriaenssens E.M."/>
            <person name="Foster-Nyarko E."/>
            <person name="Jarju S."/>
            <person name="Secka A."/>
            <person name="Antonio M."/>
            <person name="Oren A."/>
            <person name="Chaudhuri R.R."/>
            <person name="La Ragione R."/>
            <person name="Hildebrand F."/>
            <person name="Pallen M.J."/>
        </authorList>
    </citation>
    <scope>NUCLEOTIDE SEQUENCE</scope>
    <source>
        <strain evidence="9">CHK188-16595</strain>
    </source>
</reference>
<evidence type="ECO:0000256" key="1">
    <source>
        <dbReference type="ARBA" id="ARBA00009375"/>
    </source>
</evidence>
<evidence type="ECO:0000256" key="3">
    <source>
        <dbReference type="ARBA" id="ARBA00023235"/>
    </source>
</evidence>
<dbReference type="GO" id="GO:0160147">
    <property type="term" value="F:tRNA pseudouridine(38-40) synthase activity"/>
    <property type="evidence" value="ECO:0007669"/>
    <property type="project" value="UniProtKB-EC"/>
</dbReference>
<comment type="similarity">
    <text evidence="1 4 7">Belongs to the tRNA pseudouridine synthase TruA family.</text>
</comment>
<dbReference type="Gene3D" id="3.30.70.580">
    <property type="entry name" value="Pseudouridine synthase I, catalytic domain, N-terminal subdomain"/>
    <property type="match status" value="1"/>
</dbReference>
<dbReference type="SUPFAM" id="SSF55120">
    <property type="entry name" value="Pseudouridine synthase"/>
    <property type="match status" value="1"/>
</dbReference>
<comment type="caution">
    <text evidence="4">Lacks conserved residue(s) required for the propagation of feature annotation.</text>
</comment>
<dbReference type="InterPro" id="IPR020095">
    <property type="entry name" value="PsdUridine_synth_TruA_C"/>
</dbReference>
<keyword evidence="3 4" id="KW-0413">Isomerase</keyword>
<accession>A0A9D2MGF1</accession>
<name>A0A9D2MGF1_9FIRM</name>
<sequence length="244" mass="27744">MRNLLVTIKYDGSAYHGWQVQKNAVTVQQVFQHAAEKLFCQKLRIKGCSRTDSGVHANMYCVSFQTDKQIPCKNVISGLNTYLPKDIAVTDCIEKEPDFHARYSVKSKKYVYRVFNAQIRDPFLKDYAFHYRVPINAEYLNEQAQAFVGTHDFSGFCSARSGVEDTVRTVYSFCVERKGEEVLFSVEANGFLYNMVRIMVGTLLFVNEGKIKPGELAEVIASKDRKRAGKTAPPQGLYLCQVNY</sequence>
<protein>
    <recommendedName>
        <fullName evidence="4">tRNA pseudouridine synthase A</fullName>
        <ecNumber evidence="4">5.4.99.12</ecNumber>
    </recommendedName>
    <alternativeName>
        <fullName evidence="4">tRNA pseudouridine(38-40) synthase</fullName>
    </alternativeName>
    <alternativeName>
        <fullName evidence="4">tRNA pseudouridylate synthase I</fullName>
    </alternativeName>
    <alternativeName>
        <fullName evidence="4">tRNA-uridine isomerase I</fullName>
    </alternativeName>
</protein>
<feature type="active site" description="Nucleophile" evidence="4 5">
    <location>
        <position position="52"/>
    </location>
</feature>
<comment type="function">
    <text evidence="4">Formation of pseudouridine at positions 38, 39 and 40 in the anticodon stem and loop of transfer RNAs.</text>
</comment>
<evidence type="ECO:0000256" key="4">
    <source>
        <dbReference type="HAMAP-Rule" id="MF_00171"/>
    </source>
</evidence>
<evidence type="ECO:0000256" key="5">
    <source>
        <dbReference type="PIRSR" id="PIRSR001430-1"/>
    </source>
</evidence>
<evidence type="ECO:0000256" key="2">
    <source>
        <dbReference type="ARBA" id="ARBA00022694"/>
    </source>
</evidence>
<evidence type="ECO:0000256" key="7">
    <source>
        <dbReference type="RuleBase" id="RU003792"/>
    </source>
</evidence>
<dbReference type="InterPro" id="IPR001406">
    <property type="entry name" value="PsdUridine_synth_TruA"/>
</dbReference>
<dbReference type="InterPro" id="IPR020097">
    <property type="entry name" value="PsdUridine_synth_TruA_a/b_dom"/>
</dbReference>
<dbReference type="Gene3D" id="3.30.70.660">
    <property type="entry name" value="Pseudouridine synthase I, catalytic domain, C-terminal subdomain"/>
    <property type="match status" value="1"/>
</dbReference>
<feature type="domain" description="Pseudouridine synthase I TruA alpha/beta" evidence="8">
    <location>
        <begin position="144"/>
        <end position="244"/>
    </location>
</feature>
<dbReference type="GO" id="GO:0031119">
    <property type="term" value="P:tRNA pseudouridine synthesis"/>
    <property type="evidence" value="ECO:0007669"/>
    <property type="project" value="UniProtKB-UniRule"/>
</dbReference>
<dbReference type="CDD" id="cd02570">
    <property type="entry name" value="PseudoU_synth_EcTruA"/>
    <property type="match status" value="1"/>
</dbReference>
<dbReference type="Proteomes" id="UP000823877">
    <property type="component" value="Unassembled WGS sequence"/>
</dbReference>
<dbReference type="InterPro" id="IPR020094">
    <property type="entry name" value="TruA/RsuA/RluB/E/F_N"/>
</dbReference>
<evidence type="ECO:0000313" key="9">
    <source>
        <dbReference type="EMBL" id="HJB74316.1"/>
    </source>
</evidence>
<comment type="subunit">
    <text evidence="4">Homodimer.</text>
</comment>
<reference evidence="9" key="2">
    <citation type="submission" date="2021-04" db="EMBL/GenBank/DDBJ databases">
        <authorList>
            <person name="Gilroy R."/>
        </authorList>
    </citation>
    <scope>NUCLEOTIDE SEQUENCE</scope>
    <source>
        <strain evidence="9">CHK188-16595</strain>
    </source>
</reference>
<dbReference type="HAMAP" id="MF_00171">
    <property type="entry name" value="TruA"/>
    <property type="match status" value="1"/>
</dbReference>
<dbReference type="Pfam" id="PF01416">
    <property type="entry name" value="PseudoU_synth_1"/>
    <property type="match status" value="2"/>
</dbReference>
<evidence type="ECO:0000259" key="8">
    <source>
        <dbReference type="Pfam" id="PF01416"/>
    </source>
</evidence>
<dbReference type="FunFam" id="3.30.70.580:FF:000001">
    <property type="entry name" value="tRNA pseudouridine synthase A"/>
    <property type="match status" value="1"/>
</dbReference>
<keyword evidence="2 4" id="KW-0819">tRNA processing</keyword>
<dbReference type="AlphaFoldDB" id="A0A9D2MGF1"/>
<dbReference type="PANTHER" id="PTHR11142:SF0">
    <property type="entry name" value="TRNA PSEUDOURIDINE SYNTHASE-LIKE 1"/>
    <property type="match status" value="1"/>
</dbReference>
<proteinExistence type="inferred from homology"/>
<dbReference type="PIRSF" id="PIRSF001430">
    <property type="entry name" value="tRNA_psdUrid_synth"/>
    <property type="match status" value="1"/>
</dbReference>
<comment type="catalytic activity">
    <reaction evidence="4 7">
        <text>uridine(38/39/40) in tRNA = pseudouridine(38/39/40) in tRNA</text>
        <dbReference type="Rhea" id="RHEA:22376"/>
        <dbReference type="Rhea" id="RHEA-COMP:10085"/>
        <dbReference type="Rhea" id="RHEA-COMP:10087"/>
        <dbReference type="ChEBI" id="CHEBI:65314"/>
        <dbReference type="ChEBI" id="CHEBI:65315"/>
        <dbReference type="EC" id="5.4.99.12"/>
    </reaction>
</comment>
<evidence type="ECO:0000313" key="10">
    <source>
        <dbReference type="Proteomes" id="UP000823877"/>
    </source>
</evidence>
<dbReference type="InterPro" id="IPR020103">
    <property type="entry name" value="PsdUridine_synth_cat_dom_sf"/>
</dbReference>
<dbReference type="EMBL" id="DWXN01000002">
    <property type="protein sequence ID" value="HJB74316.1"/>
    <property type="molecule type" value="Genomic_DNA"/>
</dbReference>
<comment type="caution">
    <text evidence="9">The sequence shown here is derived from an EMBL/GenBank/DDBJ whole genome shotgun (WGS) entry which is preliminary data.</text>
</comment>
<gene>
    <name evidence="4 9" type="primary">truA</name>
    <name evidence="9" type="ORF">IAA37_01395</name>
</gene>